<sequence>MKNDERVSADVKIAKSIGYTIFWFGIFAVLLYRWFILNQTLMDTLDFFLVWFIASLAQFFALAIKGIPMTYPVPMNKKEQIYFVFLIPLLTGILTALTVFSKIGMNFRGIFGGFSVSFLGTLSLFFLYKIILRLWEKRNM</sequence>
<comment type="caution">
    <text evidence="2">The sequence shown here is derived from an EMBL/GenBank/DDBJ whole genome shotgun (WGS) entry which is preliminary data.</text>
</comment>
<organism evidence="2 3">
    <name type="scientific">Alkaliphilus pronyensis</name>
    <dbReference type="NCBI Taxonomy" id="1482732"/>
    <lineage>
        <taxon>Bacteria</taxon>
        <taxon>Bacillati</taxon>
        <taxon>Bacillota</taxon>
        <taxon>Clostridia</taxon>
        <taxon>Peptostreptococcales</taxon>
        <taxon>Natronincolaceae</taxon>
        <taxon>Alkaliphilus</taxon>
    </lineage>
</organism>
<protein>
    <submittedName>
        <fullName evidence="2">SoxR reducing system RseC family protein</fullName>
    </submittedName>
</protein>
<evidence type="ECO:0000313" key="2">
    <source>
        <dbReference type="EMBL" id="KAB3529890.1"/>
    </source>
</evidence>
<feature type="transmembrane region" description="Helical" evidence="1">
    <location>
        <begin position="81"/>
        <end position="103"/>
    </location>
</feature>
<feature type="transmembrane region" description="Helical" evidence="1">
    <location>
        <begin position="48"/>
        <end position="69"/>
    </location>
</feature>
<dbReference type="EMBL" id="WBZC01000077">
    <property type="protein sequence ID" value="KAB3529890.1"/>
    <property type="molecule type" value="Genomic_DNA"/>
</dbReference>
<reference evidence="2 3" key="1">
    <citation type="submission" date="2019-10" db="EMBL/GenBank/DDBJ databases">
        <title>Alkaliphilus serpentinus sp. nov. and Alkaliphilus pronyensis sp. nov., two novel anaerobic alkaliphilic species isolated from the serpentinized-hosted hydrothermal field of the Prony Bay (New Caledonia).</title>
        <authorList>
            <person name="Postec A."/>
        </authorList>
    </citation>
    <scope>NUCLEOTIDE SEQUENCE [LARGE SCALE GENOMIC DNA]</scope>
    <source>
        <strain evidence="2 3">LacV</strain>
    </source>
</reference>
<name>A0A6I0EYC7_9FIRM</name>
<feature type="transmembrane region" description="Helical" evidence="1">
    <location>
        <begin position="109"/>
        <end position="131"/>
    </location>
</feature>
<keyword evidence="3" id="KW-1185">Reference proteome</keyword>
<dbReference type="OrthoDB" id="1952591at2"/>
<accession>A0A6I0EYC7</accession>
<gene>
    <name evidence="2" type="ORF">F8154_14365</name>
</gene>
<keyword evidence="1" id="KW-1133">Transmembrane helix</keyword>
<keyword evidence="1" id="KW-0472">Membrane</keyword>
<feature type="transmembrane region" description="Helical" evidence="1">
    <location>
        <begin position="16"/>
        <end position="36"/>
    </location>
</feature>
<keyword evidence="1" id="KW-0812">Transmembrane</keyword>
<dbReference type="AlphaFoldDB" id="A0A6I0EYC7"/>
<dbReference type="Proteomes" id="UP000432715">
    <property type="component" value="Unassembled WGS sequence"/>
</dbReference>
<proteinExistence type="predicted"/>
<dbReference type="RefSeq" id="WP_151862308.1">
    <property type="nucleotide sequence ID" value="NZ_WBZC01000077.1"/>
</dbReference>
<evidence type="ECO:0000256" key="1">
    <source>
        <dbReference type="SAM" id="Phobius"/>
    </source>
</evidence>
<evidence type="ECO:0000313" key="3">
    <source>
        <dbReference type="Proteomes" id="UP000432715"/>
    </source>
</evidence>